<dbReference type="Proteomes" id="UP000663856">
    <property type="component" value="Unassembled WGS sequence"/>
</dbReference>
<name>A0A816TRD0_9BILA</name>
<protein>
    <submittedName>
        <fullName evidence="2">Uncharacterized protein</fullName>
    </submittedName>
</protein>
<accession>A0A816TRD0</accession>
<evidence type="ECO:0000313" key="4">
    <source>
        <dbReference type="Proteomes" id="UP000663856"/>
    </source>
</evidence>
<feature type="chain" id="PRO_5036230593" evidence="1">
    <location>
        <begin position="24"/>
        <end position="119"/>
    </location>
</feature>
<evidence type="ECO:0000313" key="2">
    <source>
        <dbReference type="EMBL" id="CAF2101421.1"/>
    </source>
</evidence>
<reference evidence="2" key="1">
    <citation type="submission" date="2021-02" db="EMBL/GenBank/DDBJ databases">
        <authorList>
            <person name="Nowell W R."/>
        </authorList>
    </citation>
    <scope>NUCLEOTIDE SEQUENCE</scope>
</reference>
<dbReference type="SUPFAM" id="SSF57302">
    <property type="entry name" value="Snake toxin-like"/>
    <property type="match status" value="1"/>
</dbReference>
<organism evidence="2 4">
    <name type="scientific">Rotaria magnacalcarata</name>
    <dbReference type="NCBI Taxonomy" id="392030"/>
    <lineage>
        <taxon>Eukaryota</taxon>
        <taxon>Metazoa</taxon>
        <taxon>Spiralia</taxon>
        <taxon>Gnathifera</taxon>
        <taxon>Rotifera</taxon>
        <taxon>Eurotatoria</taxon>
        <taxon>Bdelloidea</taxon>
        <taxon>Philodinida</taxon>
        <taxon>Philodinidae</taxon>
        <taxon>Rotaria</taxon>
    </lineage>
</organism>
<dbReference type="EMBL" id="CAJNRG010018337">
    <property type="protein sequence ID" value="CAF2255726.1"/>
    <property type="molecule type" value="Genomic_DNA"/>
</dbReference>
<keyword evidence="1" id="KW-0732">Signal</keyword>
<evidence type="ECO:0000313" key="3">
    <source>
        <dbReference type="EMBL" id="CAF2255726.1"/>
    </source>
</evidence>
<comment type="caution">
    <text evidence="2">The sequence shown here is derived from an EMBL/GenBank/DDBJ whole genome shotgun (WGS) entry which is preliminary data.</text>
</comment>
<dbReference type="InterPro" id="IPR045860">
    <property type="entry name" value="Snake_toxin-like_sf"/>
</dbReference>
<dbReference type="AlphaFoldDB" id="A0A816TRD0"/>
<proteinExistence type="predicted"/>
<sequence length="119" mass="13085">MMNQKMIIAIVLLVALCIDFGQGLTCYQHDFCNTNCPLLIETIAQCDDDQDHCWKLKTLLGTKRGCGKARCSVQIDTGALHFANVCCSGILCNSAVNMEAKTLILMLSSTMTVLRGYFV</sequence>
<feature type="signal peptide" evidence="1">
    <location>
        <begin position="1"/>
        <end position="23"/>
    </location>
</feature>
<dbReference type="Proteomes" id="UP000663887">
    <property type="component" value="Unassembled WGS sequence"/>
</dbReference>
<gene>
    <name evidence="2" type="ORF">WKI299_LOCUS20308</name>
    <name evidence="3" type="ORF">XDN619_LOCUS35671</name>
</gene>
<evidence type="ECO:0000256" key="1">
    <source>
        <dbReference type="SAM" id="SignalP"/>
    </source>
</evidence>
<dbReference type="EMBL" id="CAJNRF010008432">
    <property type="protein sequence ID" value="CAF2101421.1"/>
    <property type="molecule type" value="Genomic_DNA"/>
</dbReference>